<sequence length="50" mass="5308">GQGPVEPGRQLRVGGVAVRGRQLLVFSAALAVRQGHHHPHRSAYRGTGGR</sequence>
<organism evidence="1">
    <name type="scientific">Tanacetum cinerariifolium</name>
    <name type="common">Dalmatian daisy</name>
    <name type="synonym">Chrysanthemum cinerariifolium</name>
    <dbReference type="NCBI Taxonomy" id="118510"/>
    <lineage>
        <taxon>Eukaryota</taxon>
        <taxon>Viridiplantae</taxon>
        <taxon>Streptophyta</taxon>
        <taxon>Embryophyta</taxon>
        <taxon>Tracheophyta</taxon>
        <taxon>Spermatophyta</taxon>
        <taxon>Magnoliopsida</taxon>
        <taxon>eudicotyledons</taxon>
        <taxon>Gunneridae</taxon>
        <taxon>Pentapetalae</taxon>
        <taxon>asterids</taxon>
        <taxon>campanulids</taxon>
        <taxon>Asterales</taxon>
        <taxon>Asteraceae</taxon>
        <taxon>Asteroideae</taxon>
        <taxon>Anthemideae</taxon>
        <taxon>Anthemidinae</taxon>
        <taxon>Tanacetum</taxon>
    </lineage>
</organism>
<protein>
    <submittedName>
        <fullName evidence="1">Uncharacterized protein</fullName>
    </submittedName>
</protein>
<dbReference type="AlphaFoldDB" id="A0A699UYM4"/>
<gene>
    <name evidence="1" type="ORF">Tci_898577</name>
</gene>
<dbReference type="EMBL" id="BKCJ011370192">
    <property type="protein sequence ID" value="GFD26608.1"/>
    <property type="molecule type" value="Genomic_DNA"/>
</dbReference>
<evidence type="ECO:0000313" key="1">
    <source>
        <dbReference type="EMBL" id="GFD26608.1"/>
    </source>
</evidence>
<feature type="non-terminal residue" evidence="1">
    <location>
        <position position="1"/>
    </location>
</feature>
<proteinExistence type="predicted"/>
<accession>A0A699UYM4</accession>
<name>A0A699UYM4_TANCI</name>
<comment type="caution">
    <text evidence="1">The sequence shown here is derived from an EMBL/GenBank/DDBJ whole genome shotgun (WGS) entry which is preliminary data.</text>
</comment>
<reference evidence="1" key="1">
    <citation type="journal article" date="2019" name="Sci. Rep.">
        <title>Draft genome of Tanacetum cinerariifolium, the natural source of mosquito coil.</title>
        <authorList>
            <person name="Yamashiro T."/>
            <person name="Shiraishi A."/>
            <person name="Satake H."/>
            <person name="Nakayama K."/>
        </authorList>
    </citation>
    <scope>NUCLEOTIDE SEQUENCE</scope>
</reference>